<dbReference type="AlphaFoldDB" id="A0A0G4M402"/>
<evidence type="ECO:0000313" key="3">
    <source>
        <dbReference type="Proteomes" id="UP000045706"/>
    </source>
</evidence>
<protein>
    <submittedName>
        <fullName evidence="2">Uncharacterized protein</fullName>
    </submittedName>
</protein>
<organism evidence="2 3">
    <name type="scientific">Verticillium longisporum</name>
    <name type="common">Verticillium dahliae var. longisporum</name>
    <dbReference type="NCBI Taxonomy" id="100787"/>
    <lineage>
        <taxon>Eukaryota</taxon>
        <taxon>Fungi</taxon>
        <taxon>Dikarya</taxon>
        <taxon>Ascomycota</taxon>
        <taxon>Pezizomycotina</taxon>
        <taxon>Sordariomycetes</taxon>
        <taxon>Hypocreomycetidae</taxon>
        <taxon>Glomerellales</taxon>
        <taxon>Plectosphaerellaceae</taxon>
        <taxon>Verticillium</taxon>
    </lineage>
</organism>
<evidence type="ECO:0000313" key="2">
    <source>
        <dbReference type="EMBL" id="CRK28625.1"/>
    </source>
</evidence>
<reference evidence="3" key="1">
    <citation type="submission" date="2015-05" db="EMBL/GenBank/DDBJ databases">
        <authorList>
            <person name="Fogelqvist Johan"/>
        </authorList>
    </citation>
    <scope>NUCLEOTIDE SEQUENCE [LARGE SCALE GENOMIC DNA]</scope>
</reference>
<dbReference type="EMBL" id="CVQI01021224">
    <property type="protein sequence ID" value="CRK28625.1"/>
    <property type="molecule type" value="Genomic_DNA"/>
</dbReference>
<name>A0A0G4M402_VERLO</name>
<feature type="region of interest" description="Disordered" evidence="1">
    <location>
        <begin position="1"/>
        <end position="40"/>
    </location>
</feature>
<proteinExistence type="predicted"/>
<feature type="compositionally biased region" description="Polar residues" evidence="1">
    <location>
        <begin position="18"/>
        <end position="33"/>
    </location>
</feature>
<accession>A0A0G4M402</accession>
<sequence>MSATKSNEPEVLEPTPSPTTVESDMIATSSASYSEGGRACSNPGSWTYSYHSATAVFSSRRLLDCSMTVFKRSNAPSPESVVVSDDASSPLNHSLDGCSTRPPSYLLQTYLDTAHPHERRSLGLTGRSGSGLCVPEQTEYTPAALQAGHADPLAPRMLQPPILGGLSGEEGQRFCKEMPSIPLLDIASEHLPSSPGSIALTPDEGHEQPVMQTILDDLRRSLSDAGVDCEKKNISELMAAHRRMRRGEKLEQARTLKVRKKTRRFGAAKVSAKK</sequence>
<evidence type="ECO:0000256" key="1">
    <source>
        <dbReference type="SAM" id="MobiDB-lite"/>
    </source>
</evidence>
<dbReference type="Proteomes" id="UP000045706">
    <property type="component" value="Unassembled WGS sequence"/>
</dbReference>
<gene>
    <name evidence="2" type="ORF">BN1723_014154</name>
</gene>